<keyword evidence="2" id="KW-0645">Protease</keyword>
<dbReference type="InterPro" id="IPR013201">
    <property type="entry name" value="Prot_inhib_I29"/>
</dbReference>
<dbReference type="GO" id="GO:0006508">
    <property type="term" value="P:proteolysis"/>
    <property type="evidence" value="ECO:0007669"/>
    <property type="project" value="UniProtKB-KW"/>
</dbReference>
<dbReference type="PRINTS" id="PR00705">
    <property type="entry name" value="PAPAIN"/>
</dbReference>
<keyword evidence="6" id="KW-1015">Disulfide bond</keyword>
<evidence type="ECO:0000256" key="4">
    <source>
        <dbReference type="ARBA" id="ARBA00022807"/>
    </source>
</evidence>
<keyword evidence="5" id="KW-0865">Zymogen</keyword>
<keyword evidence="4" id="KW-0788">Thiol protease</keyword>
<evidence type="ECO:0000256" key="8">
    <source>
        <dbReference type="SAM" id="Phobius"/>
    </source>
</evidence>
<sequence length="561" mass="63809">MHTTSDENGNGPKLFLALTITMHLVFADAISLIPYQEDDMTRDRTTNEGNQTEPLKELRETRDGQTNASEPCWWADHEYKILKAIQQKNNTHGHYVYLAQFDGLTDGQAKRNCMLNPMCNVVLWNRSNKTSTLYFVKFEEIMSRNYVYSPTMNTIAMECNCGKTEKVKGRLSKRQTTVFLGWATHFKLTTRPPAWKSNLVRKRFNTFTSKFNKKYKTVKEMHRRMQIFQENLCRIDMFNWKSAINGEHAAKFGITAYSDLTNIEFSSAYTGLKLSNPENTFSVSHEKLLSIFSQVRDAFSWKSCGVLPAVREQGPCGACYAFATSDLIASQHAIDQRIWNKPVHAISAQAIIDCMSKPVAYACEGGRPYGVLKMLATNHERLPMDHCYPYEMEEGKCHKDKCANETSQAQVQWAKSFNVSGMHEKELVALLVNWGPIIVTMEVPDWIQFYKSGVLLEDQCGKTPEHAVLLVGYNFTAPTPYYVIKNSWGDDWGEDGYMRLQAGRNTCGLAGYVVLACTKDCSKLDDDMVILDSSNANVCILQNFITKIKVKKVCTLRLFYG</sequence>
<dbReference type="PROSITE" id="PS00139">
    <property type="entry name" value="THIOL_PROTEASE_CYS"/>
    <property type="match status" value="1"/>
</dbReference>
<evidence type="ECO:0000256" key="3">
    <source>
        <dbReference type="ARBA" id="ARBA00022801"/>
    </source>
</evidence>
<dbReference type="Pfam" id="PF00112">
    <property type="entry name" value="Peptidase_C1"/>
    <property type="match status" value="1"/>
</dbReference>
<evidence type="ECO:0000259" key="9">
    <source>
        <dbReference type="SMART" id="SM00645"/>
    </source>
</evidence>
<evidence type="ECO:0000256" key="1">
    <source>
        <dbReference type="ARBA" id="ARBA00008455"/>
    </source>
</evidence>
<evidence type="ECO:0000259" key="10">
    <source>
        <dbReference type="SMART" id="SM00848"/>
    </source>
</evidence>
<dbReference type="AlphaFoldDB" id="A0A5S6QTP3"/>
<dbReference type="Pfam" id="PF08246">
    <property type="entry name" value="Inhibitor_I29"/>
    <property type="match status" value="1"/>
</dbReference>
<dbReference type="SMART" id="SM00645">
    <property type="entry name" value="Pept_C1"/>
    <property type="match status" value="1"/>
</dbReference>
<dbReference type="SMART" id="SM00848">
    <property type="entry name" value="Inhibitor_I29"/>
    <property type="match status" value="1"/>
</dbReference>
<comment type="similarity">
    <text evidence="1">Belongs to the peptidase C1 family.</text>
</comment>
<evidence type="ECO:0000256" key="6">
    <source>
        <dbReference type="ARBA" id="ARBA00023157"/>
    </source>
</evidence>
<dbReference type="InterPro" id="IPR039417">
    <property type="entry name" value="Peptidase_C1A_papain-like"/>
</dbReference>
<reference evidence="12" key="1">
    <citation type="submission" date="2019-12" db="UniProtKB">
        <authorList>
            <consortium name="WormBaseParasite"/>
        </authorList>
    </citation>
    <scope>IDENTIFICATION</scope>
</reference>
<dbReference type="GO" id="GO:0008234">
    <property type="term" value="F:cysteine-type peptidase activity"/>
    <property type="evidence" value="ECO:0007669"/>
    <property type="project" value="UniProtKB-KW"/>
</dbReference>
<dbReference type="PANTHER" id="PTHR12411">
    <property type="entry name" value="CYSTEINE PROTEASE FAMILY C1-RELATED"/>
    <property type="match status" value="1"/>
</dbReference>
<feature type="transmembrane region" description="Helical" evidence="8">
    <location>
        <begin position="14"/>
        <end position="35"/>
    </location>
</feature>
<organism evidence="11 12">
    <name type="scientific">Trichuris muris</name>
    <name type="common">Mouse whipworm</name>
    <dbReference type="NCBI Taxonomy" id="70415"/>
    <lineage>
        <taxon>Eukaryota</taxon>
        <taxon>Metazoa</taxon>
        <taxon>Ecdysozoa</taxon>
        <taxon>Nematoda</taxon>
        <taxon>Enoplea</taxon>
        <taxon>Dorylaimia</taxon>
        <taxon>Trichinellida</taxon>
        <taxon>Trichuridae</taxon>
        <taxon>Trichuris</taxon>
    </lineage>
</organism>
<dbReference type="Proteomes" id="UP000046395">
    <property type="component" value="Unassembled WGS sequence"/>
</dbReference>
<dbReference type="Gene3D" id="3.90.70.10">
    <property type="entry name" value="Cysteine proteinases"/>
    <property type="match status" value="1"/>
</dbReference>
<dbReference type="InterPro" id="IPR000169">
    <property type="entry name" value="Pept_cys_AS"/>
</dbReference>
<keyword evidence="3" id="KW-0378">Hydrolase</keyword>
<dbReference type="InterPro" id="IPR038765">
    <property type="entry name" value="Papain-like_cys_pep_sf"/>
</dbReference>
<evidence type="ECO:0000313" key="12">
    <source>
        <dbReference type="WBParaSite" id="TMUE_3000010776.1"/>
    </source>
</evidence>
<protein>
    <submittedName>
        <fullName evidence="12">Peptidase C1A papain C-terminal domain-containing protein</fullName>
    </submittedName>
</protein>
<accession>A0A5S6QTP3</accession>
<name>A0A5S6QTP3_TRIMR</name>
<dbReference type="InterPro" id="IPR000668">
    <property type="entry name" value="Peptidase_C1A_C"/>
</dbReference>
<feature type="compositionally biased region" description="Basic and acidic residues" evidence="7">
    <location>
        <begin position="54"/>
        <end position="63"/>
    </location>
</feature>
<feature type="region of interest" description="Disordered" evidence="7">
    <location>
        <begin position="41"/>
        <end position="64"/>
    </location>
</feature>
<evidence type="ECO:0000256" key="2">
    <source>
        <dbReference type="ARBA" id="ARBA00022670"/>
    </source>
</evidence>
<proteinExistence type="inferred from homology"/>
<dbReference type="InterPro" id="IPR013128">
    <property type="entry name" value="Peptidase_C1A"/>
</dbReference>
<keyword evidence="8" id="KW-0472">Membrane</keyword>
<dbReference type="STRING" id="70415.A0A5S6QTP3"/>
<dbReference type="SUPFAM" id="SSF54001">
    <property type="entry name" value="Cysteine proteinases"/>
    <property type="match status" value="1"/>
</dbReference>
<dbReference type="WBParaSite" id="TMUE_3000010776.1">
    <property type="protein sequence ID" value="TMUE_3000010776.1"/>
    <property type="gene ID" value="WBGene00286636"/>
</dbReference>
<evidence type="ECO:0000256" key="7">
    <source>
        <dbReference type="SAM" id="MobiDB-lite"/>
    </source>
</evidence>
<feature type="domain" description="Peptidase C1A papain C-terminal" evidence="9">
    <location>
        <begin position="295"/>
        <end position="517"/>
    </location>
</feature>
<keyword evidence="8" id="KW-0812">Transmembrane</keyword>
<keyword evidence="11" id="KW-1185">Reference proteome</keyword>
<keyword evidence="8" id="KW-1133">Transmembrane helix</keyword>
<evidence type="ECO:0000256" key="5">
    <source>
        <dbReference type="ARBA" id="ARBA00023145"/>
    </source>
</evidence>
<feature type="domain" description="Cathepsin propeptide inhibitor" evidence="10">
    <location>
        <begin position="204"/>
        <end position="265"/>
    </location>
</feature>
<dbReference type="CDD" id="cd02248">
    <property type="entry name" value="Peptidase_C1A"/>
    <property type="match status" value="1"/>
</dbReference>
<evidence type="ECO:0000313" key="11">
    <source>
        <dbReference type="Proteomes" id="UP000046395"/>
    </source>
</evidence>